<dbReference type="InterPro" id="IPR003598">
    <property type="entry name" value="Ig_sub2"/>
</dbReference>
<sequence>VATTDYYDDYDKDKTSHYAGESHYEGGYDHRPIFTATSQDFTVQVKDHITFPCDGENLGNTILMFRHLLPRGGHRLLYVGDTMLKPRLYSLKKLGNSFILSNVSKDHAGKYECRIETQRVEQLLHTLNVQYPATVKRISKEEQRVAKGSTVTLTCEAEGNPKAAISWSKLQGHLPSGAKSEEGFSLILDKVDRHAEGTYICTASNGVGPPSSTRMSVQVEYAPEIITDQVSK</sequence>
<keyword evidence="8" id="KW-0325">Glycoprotein</keyword>
<evidence type="ECO:0000256" key="4">
    <source>
        <dbReference type="ARBA" id="ARBA00022729"/>
    </source>
</evidence>
<evidence type="ECO:0000256" key="8">
    <source>
        <dbReference type="ARBA" id="ARBA00023180"/>
    </source>
</evidence>
<protein>
    <recommendedName>
        <fullName evidence="10">Ig-like domain-containing protein</fullName>
    </recommendedName>
</protein>
<dbReference type="PROSITE" id="PS50835">
    <property type="entry name" value="IG_LIKE"/>
    <property type="match status" value="1"/>
</dbReference>
<dbReference type="AlphaFoldDB" id="A0AAN9ACM6"/>
<evidence type="ECO:0000256" key="6">
    <source>
        <dbReference type="ARBA" id="ARBA00023136"/>
    </source>
</evidence>
<keyword evidence="6" id="KW-0472">Membrane</keyword>
<keyword evidence="9" id="KW-0393">Immunoglobulin domain</keyword>
<dbReference type="Gene3D" id="2.60.40.10">
    <property type="entry name" value="Immunoglobulins"/>
    <property type="match status" value="2"/>
</dbReference>
<gene>
    <name evidence="11" type="ORF">SK128_023185</name>
</gene>
<dbReference type="Proteomes" id="UP001381693">
    <property type="component" value="Unassembled WGS sequence"/>
</dbReference>
<dbReference type="InterPro" id="IPR003599">
    <property type="entry name" value="Ig_sub"/>
</dbReference>
<evidence type="ECO:0000256" key="9">
    <source>
        <dbReference type="ARBA" id="ARBA00023319"/>
    </source>
</evidence>
<dbReference type="Pfam" id="PF13927">
    <property type="entry name" value="Ig_3"/>
    <property type="match status" value="1"/>
</dbReference>
<keyword evidence="7" id="KW-1015">Disulfide bond</keyword>
<accession>A0AAN9ACM6</accession>
<dbReference type="SMART" id="SM00409">
    <property type="entry name" value="IG"/>
    <property type="match status" value="2"/>
</dbReference>
<dbReference type="InterPro" id="IPR051275">
    <property type="entry name" value="Cell_adhesion_signaling"/>
</dbReference>
<dbReference type="InterPro" id="IPR007110">
    <property type="entry name" value="Ig-like_dom"/>
</dbReference>
<evidence type="ECO:0000259" key="10">
    <source>
        <dbReference type="PROSITE" id="PS50835"/>
    </source>
</evidence>
<proteinExistence type="predicted"/>
<dbReference type="GO" id="GO:0005886">
    <property type="term" value="C:plasma membrane"/>
    <property type="evidence" value="ECO:0007669"/>
    <property type="project" value="UniProtKB-SubCell"/>
</dbReference>
<comment type="subcellular location">
    <subcellularLocation>
        <location evidence="1">Cell membrane</location>
    </subcellularLocation>
    <subcellularLocation>
        <location evidence="2">Membrane</location>
        <topology evidence="2">Single-pass type I membrane protein</topology>
    </subcellularLocation>
</comment>
<organism evidence="11 12">
    <name type="scientific">Halocaridina rubra</name>
    <name type="common">Hawaiian red shrimp</name>
    <dbReference type="NCBI Taxonomy" id="373956"/>
    <lineage>
        <taxon>Eukaryota</taxon>
        <taxon>Metazoa</taxon>
        <taxon>Ecdysozoa</taxon>
        <taxon>Arthropoda</taxon>
        <taxon>Crustacea</taxon>
        <taxon>Multicrustacea</taxon>
        <taxon>Malacostraca</taxon>
        <taxon>Eumalacostraca</taxon>
        <taxon>Eucarida</taxon>
        <taxon>Decapoda</taxon>
        <taxon>Pleocyemata</taxon>
        <taxon>Caridea</taxon>
        <taxon>Atyoidea</taxon>
        <taxon>Atyidae</taxon>
        <taxon>Halocaridina</taxon>
    </lineage>
</organism>
<evidence type="ECO:0000256" key="1">
    <source>
        <dbReference type="ARBA" id="ARBA00004236"/>
    </source>
</evidence>
<dbReference type="InterPro" id="IPR013783">
    <property type="entry name" value="Ig-like_fold"/>
</dbReference>
<reference evidence="11 12" key="1">
    <citation type="submission" date="2023-11" db="EMBL/GenBank/DDBJ databases">
        <title>Halocaridina rubra genome assembly.</title>
        <authorList>
            <person name="Smith C."/>
        </authorList>
    </citation>
    <scope>NUCLEOTIDE SEQUENCE [LARGE SCALE GENOMIC DNA]</scope>
    <source>
        <strain evidence="11">EP-1</strain>
        <tissue evidence="11">Whole</tissue>
    </source>
</reference>
<comment type="caution">
    <text evidence="11">The sequence shown here is derived from an EMBL/GenBank/DDBJ whole genome shotgun (WGS) entry which is preliminary data.</text>
</comment>
<keyword evidence="4" id="KW-0732">Signal</keyword>
<evidence type="ECO:0000256" key="2">
    <source>
        <dbReference type="ARBA" id="ARBA00004479"/>
    </source>
</evidence>
<evidence type="ECO:0000256" key="3">
    <source>
        <dbReference type="ARBA" id="ARBA00022475"/>
    </source>
</evidence>
<dbReference type="InterPro" id="IPR036179">
    <property type="entry name" value="Ig-like_dom_sf"/>
</dbReference>
<dbReference type="GO" id="GO:0050839">
    <property type="term" value="F:cell adhesion molecule binding"/>
    <property type="evidence" value="ECO:0007669"/>
    <property type="project" value="TreeGrafter"/>
</dbReference>
<evidence type="ECO:0000313" key="11">
    <source>
        <dbReference type="EMBL" id="KAK7079402.1"/>
    </source>
</evidence>
<dbReference type="SUPFAM" id="SSF48726">
    <property type="entry name" value="Immunoglobulin"/>
    <property type="match status" value="2"/>
</dbReference>
<keyword evidence="3" id="KW-1003">Cell membrane</keyword>
<dbReference type="PANTHER" id="PTHR11640:SF164">
    <property type="entry name" value="MAM DOMAIN-CONTAINING GLYCOSYLPHOSPHATIDYLINOSITOL ANCHOR PROTEIN 1"/>
    <property type="match status" value="1"/>
</dbReference>
<feature type="domain" description="Ig-like" evidence="10">
    <location>
        <begin position="132"/>
        <end position="218"/>
    </location>
</feature>
<dbReference type="EMBL" id="JAXCGZ010007145">
    <property type="protein sequence ID" value="KAK7079402.1"/>
    <property type="molecule type" value="Genomic_DNA"/>
</dbReference>
<keyword evidence="12" id="KW-1185">Reference proteome</keyword>
<evidence type="ECO:0000256" key="7">
    <source>
        <dbReference type="ARBA" id="ARBA00023157"/>
    </source>
</evidence>
<dbReference type="FunFam" id="2.60.40.10:FF:000328">
    <property type="entry name" value="CLUMA_CG000981, isoform A"/>
    <property type="match status" value="1"/>
</dbReference>
<dbReference type="PANTHER" id="PTHR11640">
    <property type="entry name" value="NEPHRIN"/>
    <property type="match status" value="1"/>
</dbReference>
<name>A0AAN9ACM6_HALRR</name>
<dbReference type="GO" id="GO:0098609">
    <property type="term" value="P:cell-cell adhesion"/>
    <property type="evidence" value="ECO:0007669"/>
    <property type="project" value="TreeGrafter"/>
</dbReference>
<evidence type="ECO:0000256" key="5">
    <source>
        <dbReference type="ARBA" id="ARBA00022737"/>
    </source>
</evidence>
<dbReference type="GO" id="GO:0005911">
    <property type="term" value="C:cell-cell junction"/>
    <property type="evidence" value="ECO:0007669"/>
    <property type="project" value="TreeGrafter"/>
</dbReference>
<dbReference type="SMART" id="SM00408">
    <property type="entry name" value="IGc2"/>
    <property type="match status" value="1"/>
</dbReference>
<feature type="non-terminal residue" evidence="11">
    <location>
        <position position="1"/>
    </location>
</feature>
<evidence type="ECO:0000313" key="12">
    <source>
        <dbReference type="Proteomes" id="UP001381693"/>
    </source>
</evidence>
<keyword evidence="5" id="KW-0677">Repeat</keyword>